<name>A0ABW7RLI5_9ACTN</name>
<dbReference type="Gene3D" id="2.50.20.20">
    <property type="match status" value="1"/>
</dbReference>
<keyword evidence="3" id="KW-1185">Reference proteome</keyword>
<proteinExistence type="predicted"/>
<reference evidence="2 3" key="1">
    <citation type="submission" date="2024-10" db="EMBL/GenBank/DDBJ databases">
        <title>The Natural Products Discovery Center: Release of the First 8490 Sequenced Strains for Exploring Actinobacteria Biosynthetic Diversity.</title>
        <authorList>
            <person name="Kalkreuter E."/>
            <person name="Kautsar S.A."/>
            <person name="Yang D."/>
            <person name="Bader C.D."/>
            <person name="Teijaro C.N."/>
            <person name="Fluegel L."/>
            <person name="Davis C.M."/>
            <person name="Simpson J.R."/>
            <person name="Lauterbach L."/>
            <person name="Steele A.D."/>
            <person name="Gui C."/>
            <person name="Meng S."/>
            <person name="Li G."/>
            <person name="Viehrig K."/>
            <person name="Ye F."/>
            <person name="Su P."/>
            <person name="Kiefer A.F."/>
            <person name="Nichols A."/>
            <person name="Cepeda A.J."/>
            <person name="Yan W."/>
            <person name="Fan B."/>
            <person name="Jiang Y."/>
            <person name="Adhikari A."/>
            <person name="Zheng C.-J."/>
            <person name="Schuster L."/>
            <person name="Cowan T.M."/>
            <person name="Smanski M.J."/>
            <person name="Chevrette M.G."/>
            <person name="De Carvalho L.P.S."/>
            <person name="Shen B."/>
        </authorList>
    </citation>
    <scope>NUCLEOTIDE SEQUENCE [LARGE SCALE GENOMIC DNA]</scope>
    <source>
        <strain evidence="2 3">NPDC018013</strain>
    </source>
</reference>
<feature type="compositionally biased region" description="Basic and acidic residues" evidence="1">
    <location>
        <begin position="280"/>
        <end position="295"/>
    </location>
</feature>
<evidence type="ECO:0000313" key="3">
    <source>
        <dbReference type="Proteomes" id="UP001610990"/>
    </source>
</evidence>
<dbReference type="PROSITE" id="PS51257">
    <property type="entry name" value="PROKAR_LIPOPROTEIN"/>
    <property type="match status" value="1"/>
</dbReference>
<comment type="caution">
    <text evidence="2">The sequence shown here is derived from an EMBL/GenBank/DDBJ whole genome shotgun (WGS) entry which is preliminary data.</text>
</comment>
<protein>
    <recommendedName>
        <fullName evidence="4">Lipoprotein</fullName>
    </recommendedName>
</protein>
<evidence type="ECO:0000313" key="2">
    <source>
        <dbReference type="EMBL" id="MFH8588950.1"/>
    </source>
</evidence>
<dbReference type="RefSeq" id="WP_367437356.1">
    <property type="nucleotide sequence ID" value="NZ_CP108413.1"/>
</dbReference>
<dbReference type="Proteomes" id="UP001610990">
    <property type="component" value="Unassembled WGS sequence"/>
</dbReference>
<evidence type="ECO:0008006" key="4">
    <source>
        <dbReference type="Google" id="ProtNLM"/>
    </source>
</evidence>
<feature type="region of interest" description="Disordered" evidence="1">
    <location>
        <begin position="271"/>
        <end position="295"/>
    </location>
</feature>
<organism evidence="2 3">
    <name type="scientific">Streptomyces celluloflavus</name>
    <dbReference type="NCBI Taxonomy" id="58344"/>
    <lineage>
        <taxon>Bacteria</taxon>
        <taxon>Bacillati</taxon>
        <taxon>Actinomycetota</taxon>
        <taxon>Actinomycetes</taxon>
        <taxon>Kitasatosporales</taxon>
        <taxon>Streptomycetaceae</taxon>
        <taxon>Streptomyces</taxon>
    </lineage>
</organism>
<accession>A0ABW7RLI5</accession>
<evidence type="ECO:0000256" key="1">
    <source>
        <dbReference type="SAM" id="MobiDB-lite"/>
    </source>
</evidence>
<gene>
    <name evidence="2" type="ORF">ACH4GP_31990</name>
</gene>
<sequence>MNHFSRPSFRSVGALLTGVVLCGTAACSTSDGKPSDHAGKSEQINASPVAAVQKAVDKGAKLNSFSCRISGKIPGQGKVEGKVSMNLHPRAMEMRMKASGGEEEGEFSVRVVGDALYIGGAEELAAAMQGKHWVKIGMQGKGLGGQSGMGGMQHQADRDPAAQASLLSQSHDVKNIGEETVEGIKTTHYAGAVDVDDLLKKSTAKSPLDATRRAKTVEQYKELGVTTLNLDLWVGPDDRMVKFRERAQAAQGPLDISMRFLDINKPVTVATPPASDTMDLEQKLKERADDADSDI</sequence>
<dbReference type="EMBL" id="JBIRGH010000028">
    <property type="protein sequence ID" value="MFH8588950.1"/>
    <property type="molecule type" value="Genomic_DNA"/>
</dbReference>
<dbReference type="SUPFAM" id="SSF89392">
    <property type="entry name" value="Prokaryotic lipoproteins and lipoprotein localization factors"/>
    <property type="match status" value="1"/>
</dbReference>
<dbReference type="InterPro" id="IPR029046">
    <property type="entry name" value="LolA/LolB/LppX"/>
</dbReference>